<keyword evidence="1" id="KW-0472">Membrane</keyword>
<dbReference type="Proteomes" id="UP001180845">
    <property type="component" value="Unassembled WGS sequence"/>
</dbReference>
<gene>
    <name evidence="3" type="ORF">JOF55_001335</name>
</gene>
<comment type="caution">
    <text evidence="3">The sequence shown here is derived from an EMBL/GenBank/DDBJ whole genome shotgun (WGS) entry which is preliminary data.</text>
</comment>
<accession>A0AAE3ZDP5</accession>
<dbReference type="RefSeq" id="WP_310271122.1">
    <property type="nucleotide sequence ID" value="NZ_JAVDXW010000001.1"/>
</dbReference>
<evidence type="ECO:0000313" key="4">
    <source>
        <dbReference type="Proteomes" id="UP001180845"/>
    </source>
</evidence>
<evidence type="ECO:0000256" key="1">
    <source>
        <dbReference type="SAM" id="Phobius"/>
    </source>
</evidence>
<evidence type="ECO:0000256" key="2">
    <source>
        <dbReference type="SAM" id="SignalP"/>
    </source>
</evidence>
<feature type="transmembrane region" description="Helical" evidence="1">
    <location>
        <begin position="225"/>
        <end position="243"/>
    </location>
</feature>
<feature type="signal peptide" evidence="2">
    <location>
        <begin position="1"/>
        <end position="33"/>
    </location>
</feature>
<keyword evidence="1" id="KW-1133">Transmembrane helix</keyword>
<protein>
    <recommendedName>
        <fullName evidence="5">LPXTG-motif cell wall anchor domain-containing protein</fullName>
    </recommendedName>
</protein>
<keyword evidence="1" id="KW-0812">Transmembrane</keyword>
<evidence type="ECO:0000313" key="3">
    <source>
        <dbReference type="EMBL" id="MDR7301154.1"/>
    </source>
</evidence>
<organism evidence="3 4">
    <name type="scientific">Haloactinomyces albus</name>
    <dbReference type="NCBI Taxonomy" id="1352928"/>
    <lineage>
        <taxon>Bacteria</taxon>
        <taxon>Bacillati</taxon>
        <taxon>Actinomycetota</taxon>
        <taxon>Actinomycetes</taxon>
        <taxon>Actinopolysporales</taxon>
        <taxon>Actinopolysporaceae</taxon>
        <taxon>Haloactinomyces</taxon>
    </lineage>
</organism>
<proteinExistence type="predicted"/>
<keyword evidence="4" id="KW-1185">Reference proteome</keyword>
<keyword evidence="2" id="KW-0732">Signal</keyword>
<feature type="chain" id="PRO_5042054205" description="LPXTG-motif cell wall anchor domain-containing protein" evidence="2">
    <location>
        <begin position="34"/>
        <end position="254"/>
    </location>
</feature>
<evidence type="ECO:0008006" key="5">
    <source>
        <dbReference type="Google" id="ProtNLM"/>
    </source>
</evidence>
<dbReference type="EMBL" id="JAVDXW010000001">
    <property type="protein sequence ID" value="MDR7301154.1"/>
    <property type="molecule type" value="Genomic_DNA"/>
</dbReference>
<sequence length="254" mass="26680">MSTCSTRTGRRFVSALIGVALSTALLGASPAAAAPESPSEPEMRLHVTSTGMTLDGPEEIRLTELVPGTIEHVTALVTNDSNEEIRLGLGAAELTESENGCNQPERTVDTTCADEEGELGAALRLSAQPVDTPEAARSMPIRDALDRRVPLPLIAPGDSIQVEVTLTVPVEVDNRIQSDQALFELVWRATSTAGNVDASVPVISESSGSSDSSFLALTGSPVRTLLLGGLLAVGAGVLALWFGRERRGLVRTRK</sequence>
<reference evidence="3" key="1">
    <citation type="submission" date="2023-07" db="EMBL/GenBank/DDBJ databases">
        <title>Sequencing the genomes of 1000 actinobacteria strains.</title>
        <authorList>
            <person name="Klenk H.-P."/>
        </authorList>
    </citation>
    <scope>NUCLEOTIDE SEQUENCE</scope>
    <source>
        <strain evidence="3">DSM 45977</strain>
    </source>
</reference>
<dbReference type="AlphaFoldDB" id="A0AAE3ZDP5"/>
<name>A0AAE3ZDP5_9ACTN</name>